<keyword evidence="2 7" id="KW-0472">Membrane</keyword>
<feature type="compositionally biased region" description="Basic and acidic residues" evidence="6">
    <location>
        <begin position="553"/>
        <end position="565"/>
    </location>
</feature>
<evidence type="ECO:0000256" key="4">
    <source>
        <dbReference type="ARBA" id="ARBA00023180"/>
    </source>
</evidence>
<dbReference type="EMBL" id="JAWDGP010007736">
    <property type="protein sequence ID" value="KAK3706887.1"/>
    <property type="molecule type" value="Genomic_DNA"/>
</dbReference>
<dbReference type="SUPFAM" id="SSF48726">
    <property type="entry name" value="Immunoglobulin"/>
    <property type="match status" value="1"/>
</dbReference>
<feature type="compositionally biased region" description="Polar residues" evidence="6">
    <location>
        <begin position="494"/>
        <end position="507"/>
    </location>
</feature>
<reference evidence="9" key="1">
    <citation type="journal article" date="2023" name="G3 (Bethesda)">
        <title>A reference genome for the long-term kleptoplast-retaining sea slug Elysia crispata morphotype clarki.</title>
        <authorList>
            <person name="Eastman K.E."/>
            <person name="Pendleton A.L."/>
            <person name="Shaikh M.A."/>
            <person name="Suttiyut T."/>
            <person name="Ogas R."/>
            <person name="Tomko P."/>
            <person name="Gavelis G."/>
            <person name="Widhalm J.R."/>
            <person name="Wisecaver J.H."/>
        </authorList>
    </citation>
    <scope>NUCLEOTIDE SEQUENCE</scope>
    <source>
        <strain evidence="9">ECLA1</strain>
    </source>
</reference>
<gene>
    <name evidence="9" type="ORF">RRG08_051290</name>
</gene>
<dbReference type="AlphaFoldDB" id="A0AAE0XSC4"/>
<dbReference type="PANTHER" id="PTHR11640:SF31">
    <property type="entry name" value="IRREGULAR CHIASM C-ROUGHEST PROTEIN-RELATED"/>
    <property type="match status" value="1"/>
</dbReference>
<evidence type="ECO:0000313" key="10">
    <source>
        <dbReference type="Proteomes" id="UP001283361"/>
    </source>
</evidence>
<dbReference type="Proteomes" id="UP001283361">
    <property type="component" value="Unassembled WGS sequence"/>
</dbReference>
<dbReference type="PANTHER" id="PTHR11640">
    <property type="entry name" value="NEPHRIN"/>
    <property type="match status" value="1"/>
</dbReference>
<name>A0AAE0XSC4_9GAST</name>
<comment type="subcellular location">
    <subcellularLocation>
        <location evidence="1">Membrane</location>
        <topology evidence="1">Single-pass type I membrane protein</topology>
    </subcellularLocation>
</comment>
<comment type="caution">
    <text evidence="9">The sequence shown here is derived from an EMBL/GenBank/DDBJ whole genome shotgun (WGS) entry which is preliminary data.</text>
</comment>
<evidence type="ECO:0000259" key="8">
    <source>
        <dbReference type="PROSITE" id="PS50835"/>
    </source>
</evidence>
<dbReference type="GO" id="GO:0005886">
    <property type="term" value="C:plasma membrane"/>
    <property type="evidence" value="ECO:0007669"/>
    <property type="project" value="TreeGrafter"/>
</dbReference>
<evidence type="ECO:0000256" key="7">
    <source>
        <dbReference type="SAM" id="Phobius"/>
    </source>
</evidence>
<organism evidence="9 10">
    <name type="scientific">Elysia crispata</name>
    <name type="common">lettuce slug</name>
    <dbReference type="NCBI Taxonomy" id="231223"/>
    <lineage>
        <taxon>Eukaryota</taxon>
        <taxon>Metazoa</taxon>
        <taxon>Spiralia</taxon>
        <taxon>Lophotrochozoa</taxon>
        <taxon>Mollusca</taxon>
        <taxon>Gastropoda</taxon>
        <taxon>Heterobranchia</taxon>
        <taxon>Euthyneura</taxon>
        <taxon>Panpulmonata</taxon>
        <taxon>Sacoglossa</taxon>
        <taxon>Placobranchoidea</taxon>
        <taxon>Plakobranchidae</taxon>
        <taxon>Elysia</taxon>
    </lineage>
</organism>
<dbReference type="GO" id="GO:0005911">
    <property type="term" value="C:cell-cell junction"/>
    <property type="evidence" value="ECO:0007669"/>
    <property type="project" value="TreeGrafter"/>
</dbReference>
<dbReference type="InterPro" id="IPR013783">
    <property type="entry name" value="Ig-like_fold"/>
</dbReference>
<keyword evidence="3" id="KW-1015">Disulfide bond</keyword>
<evidence type="ECO:0000256" key="1">
    <source>
        <dbReference type="ARBA" id="ARBA00004479"/>
    </source>
</evidence>
<dbReference type="PROSITE" id="PS50835">
    <property type="entry name" value="IG_LIKE"/>
    <property type="match status" value="1"/>
</dbReference>
<keyword evidence="7" id="KW-0812">Transmembrane</keyword>
<evidence type="ECO:0000256" key="3">
    <source>
        <dbReference type="ARBA" id="ARBA00023157"/>
    </source>
</evidence>
<keyword evidence="4" id="KW-0325">Glycoprotein</keyword>
<protein>
    <recommendedName>
        <fullName evidence="8">Ig-like domain-containing protein</fullName>
    </recommendedName>
</protein>
<feature type="compositionally biased region" description="Polar residues" evidence="6">
    <location>
        <begin position="572"/>
        <end position="581"/>
    </location>
</feature>
<feature type="domain" description="Ig-like" evidence="8">
    <location>
        <begin position="12"/>
        <end position="97"/>
    </location>
</feature>
<dbReference type="InterPro" id="IPR036179">
    <property type="entry name" value="Ig-like_dom_sf"/>
</dbReference>
<dbReference type="InterPro" id="IPR051275">
    <property type="entry name" value="Cell_adhesion_signaling"/>
</dbReference>
<feature type="transmembrane region" description="Helical" evidence="7">
    <location>
        <begin position="290"/>
        <end position="314"/>
    </location>
</feature>
<dbReference type="GO" id="GO:0098609">
    <property type="term" value="P:cell-cell adhesion"/>
    <property type="evidence" value="ECO:0007669"/>
    <property type="project" value="TreeGrafter"/>
</dbReference>
<dbReference type="GO" id="GO:0050839">
    <property type="term" value="F:cell adhesion molecule binding"/>
    <property type="evidence" value="ECO:0007669"/>
    <property type="project" value="TreeGrafter"/>
</dbReference>
<evidence type="ECO:0000313" key="9">
    <source>
        <dbReference type="EMBL" id="KAK3706887.1"/>
    </source>
</evidence>
<sequence length="613" mass="66231">MTRVLVEETNAPEITFTLDPAQTTFSKGDNLELKCSGQGNPGPTLILTTKRETTEDLTNVQAKELNHTLTLGCMDTGVYVCSGENNRGTNRTEISIGVRCPQQLSPLFNSKPQVDAAIREAAKFGIEIYGFLEPSTLTLQRTDDDRNLITSPRQSVEYTADVALFGVVNVTISDVVETDYTNYTLTVDNGLGNALNYTFYLNEGSALVSDTRTVLNSVMDITRPCGYNAQVLTGLEKGQPDPMLSESALVSDTRTVLTSVMDIASPCGNYSQVLTVNATKVESSGDDNDIYIIVGICVGLAVLILVAVAVVVLYRRTENGSILKEPDHEEKINEVYGASNDVKSKAENGDVFRKSDIDLKPNPVYVSSGEAQAENGVAQRESDCVMKANIVYGTSSEAQGGDPDEVIHKNPVYGSHFAYTGRKGTVKQSRDYTQLEPTITSASAAPANMKMAPPENDADPYEDVGNVKKSKPLGKSKQSVAPKPSSRGMAPQKPGSSPTFQVQQVGSSDELYAMVSLTNKGNKRTATPEPDEEEQDKDFLPDPSTRPDVPVKQFEEGDARARGSDIPEQPYGNFQSVQAETSESDKSHTNGSFLPDETEDNVYANTGAVGMRS</sequence>
<evidence type="ECO:0000256" key="2">
    <source>
        <dbReference type="ARBA" id="ARBA00023136"/>
    </source>
</evidence>
<dbReference type="InterPro" id="IPR007110">
    <property type="entry name" value="Ig-like_dom"/>
</dbReference>
<evidence type="ECO:0000256" key="5">
    <source>
        <dbReference type="ARBA" id="ARBA00023319"/>
    </source>
</evidence>
<feature type="region of interest" description="Disordered" evidence="6">
    <location>
        <begin position="437"/>
        <end position="613"/>
    </location>
</feature>
<keyword evidence="10" id="KW-1185">Reference proteome</keyword>
<keyword evidence="5" id="KW-0393">Immunoglobulin domain</keyword>
<proteinExistence type="predicted"/>
<keyword evidence="7" id="KW-1133">Transmembrane helix</keyword>
<evidence type="ECO:0000256" key="6">
    <source>
        <dbReference type="SAM" id="MobiDB-lite"/>
    </source>
</evidence>
<dbReference type="Gene3D" id="2.60.40.10">
    <property type="entry name" value="Immunoglobulins"/>
    <property type="match status" value="1"/>
</dbReference>
<accession>A0AAE0XSC4</accession>